<feature type="signal peptide" evidence="2">
    <location>
        <begin position="1"/>
        <end position="24"/>
    </location>
</feature>
<name>A0A7J5KB66_BACT4</name>
<comment type="caution">
    <text evidence="3">The sequence shown here is derived from an EMBL/GenBank/DDBJ whole genome shotgun (WGS) entry which is preliminary data.</text>
</comment>
<proteinExistence type="predicted"/>
<evidence type="ECO:0000256" key="1">
    <source>
        <dbReference type="SAM" id="MobiDB-lite"/>
    </source>
</evidence>
<feature type="region of interest" description="Disordered" evidence="1">
    <location>
        <begin position="130"/>
        <end position="177"/>
    </location>
</feature>
<protein>
    <recommendedName>
        <fullName evidence="5">Lipoprotein</fullName>
    </recommendedName>
</protein>
<evidence type="ECO:0000256" key="2">
    <source>
        <dbReference type="SAM" id="SignalP"/>
    </source>
</evidence>
<gene>
    <name evidence="3" type="ORF">GAN59_11790</name>
</gene>
<evidence type="ECO:0000313" key="4">
    <source>
        <dbReference type="Proteomes" id="UP000488521"/>
    </source>
</evidence>
<dbReference type="Proteomes" id="UP000488521">
    <property type="component" value="Unassembled WGS sequence"/>
</dbReference>
<dbReference type="PROSITE" id="PS51257">
    <property type="entry name" value="PROKAR_LIPOPROTEIN"/>
    <property type="match status" value="1"/>
</dbReference>
<sequence length="337" mass="37302">MKHFFKFSLRIVIAIITVIFGSCADDTFDSIDITQQSSNNDFLEIKGLSERIQKGQKLELNKQEKQVLYKTFDRIVDNIKDEQGELDTSRLSASNLNIDEPLFALVYDFLIPYITGEKVVGEETSSNFIPRVKTRSEGDSDGGSTGGGSIGGGSTGGGSTGGGSSGGGSIGGGEMEGPMTDEEIAEWIKLKYSKDEMFNLICDQGKLSIFERKCFSQYWYAKGNMKLSEFDWNGIKNATDRTGYNDPNESKSYTVAGIKYYERVVSYYNNSEFDYALGHATITFLDGGEPIGLYDDYDFNIIGADRDWKAEGIVISINILTAIYGGKPYQISYGVYR</sequence>
<evidence type="ECO:0000313" key="3">
    <source>
        <dbReference type="EMBL" id="KAB4474184.1"/>
    </source>
</evidence>
<dbReference type="EMBL" id="WCRS01000006">
    <property type="protein sequence ID" value="KAB4474184.1"/>
    <property type="molecule type" value="Genomic_DNA"/>
</dbReference>
<keyword evidence="2" id="KW-0732">Signal</keyword>
<reference evidence="3 4" key="1">
    <citation type="journal article" date="2019" name="Nat. Med.">
        <title>A library of human gut bacterial isolates paired with longitudinal multiomics data enables mechanistic microbiome research.</title>
        <authorList>
            <person name="Poyet M."/>
            <person name="Groussin M."/>
            <person name="Gibbons S.M."/>
            <person name="Avila-Pacheco J."/>
            <person name="Jiang X."/>
            <person name="Kearney S.M."/>
            <person name="Perrotta A.R."/>
            <person name="Berdy B."/>
            <person name="Zhao S."/>
            <person name="Lieberman T.D."/>
            <person name="Swanson P.K."/>
            <person name="Smith M."/>
            <person name="Roesemann S."/>
            <person name="Alexander J.E."/>
            <person name="Rich S.A."/>
            <person name="Livny J."/>
            <person name="Vlamakis H."/>
            <person name="Clish C."/>
            <person name="Bullock K."/>
            <person name="Deik A."/>
            <person name="Scott J."/>
            <person name="Pierce K.A."/>
            <person name="Xavier R.J."/>
            <person name="Alm E.J."/>
        </authorList>
    </citation>
    <scope>NUCLEOTIDE SEQUENCE [LARGE SCALE GENOMIC DNA]</scope>
    <source>
        <strain evidence="3 4">BIOML-A156</strain>
    </source>
</reference>
<dbReference type="AlphaFoldDB" id="A0A7J5KB66"/>
<evidence type="ECO:0008006" key="5">
    <source>
        <dbReference type="Google" id="ProtNLM"/>
    </source>
</evidence>
<organism evidence="3 4">
    <name type="scientific">Bacteroides thetaiotaomicron</name>
    <dbReference type="NCBI Taxonomy" id="818"/>
    <lineage>
        <taxon>Bacteria</taxon>
        <taxon>Pseudomonadati</taxon>
        <taxon>Bacteroidota</taxon>
        <taxon>Bacteroidia</taxon>
        <taxon>Bacteroidales</taxon>
        <taxon>Bacteroidaceae</taxon>
        <taxon>Bacteroides</taxon>
    </lineage>
</organism>
<feature type="chain" id="PRO_5029480056" description="Lipoprotein" evidence="2">
    <location>
        <begin position="25"/>
        <end position="337"/>
    </location>
</feature>
<accession>A0A7J5KB66</accession>
<feature type="compositionally biased region" description="Gly residues" evidence="1">
    <location>
        <begin position="141"/>
        <end position="175"/>
    </location>
</feature>